<dbReference type="GO" id="GO:0000139">
    <property type="term" value="C:Golgi membrane"/>
    <property type="evidence" value="ECO:0007669"/>
    <property type="project" value="UniProtKB-SubCell"/>
</dbReference>
<evidence type="ECO:0000256" key="6">
    <source>
        <dbReference type="ARBA" id="ARBA00023136"/>
    </source>
</evidence>
<dbReference type="Proteomes" id="UP000269793">
    <property type="component" value="Chromosome I"/>
</dbReference>
<evidence type="ECO:0000313" key="10">
    <source>
        <dbReference type="Proteomes" id="UP000269793"/>
    </source>
</evidence>
<dbReference type="STRING" id="425264.A0A3G2S0T8"/>
<keyword evidence="10" id="KW-1185">Reference proteome</keyword>
<feature type="transmembrane region" description="Helical" evidence="8">
    <location>
        <begin position="105"/>
        <end position="128"/>
    </location>
</feature>
<dbReference type="InterPro" id="IPR007305">
    <property type="entry name" value="Vesicle_transpt_Got1/SFT2"/>
</dbReference>
<reference evidence="9 10" key="1">
    <citation type="submission" date="2018-10" db="EMBL/GenBank/DDBJ databases">
        <title>Complete genome sequence of Malassezia restricta CBS 7877.</title>
        <authorList>
            <person name="Morand S.C."/>
            <person name="Bertignac M."/>
            <person name="Iltis A."/>
            <person name="Kolder I."/>
            <person name="Pirovano W."/>
            <person name="Jourdain R."/>
            <person name="Clavaud C."/>
        </authorList>
    </citation>
    <scope>NUCLEOTIDE SEQUENCE [LARGE SCALE GENOMIC DNA]</scope>
    <source>
        <strain evidence="9 10">CBS 7877</strain>
    </source>
</reference>
<keyword evidence="4 8" id="KW-0653">Protein transport</keyword>
<dbReference type="AlphaFoldDB" id="A0A3G2S0T8"/>
<dbReference type="GO" id="GO:0015031">
    <property type="term" value="P:protein transport"/>
    <property type="evidence" value="ECO:0007669"/>
    <property type="project" value="UniProtKB-KW"/>
</dbReference>
<evidence type="ECO:0000256" key="3">
    <source>
        <dbReference type="ARBA" id="ARBA00022692"/>
    </source>
</evidence>
<feature type="transmembrane region" description="Helical" evidence="8">
    <location>
        <begin position="164"/>
        <end position="184"/>
    </location>
</feature>
<evidence type="ECO:0000256" key="8">
    <source>
        <dbReference type="RuleBase" id="RU363111"/>
    </source>
</evidence>
<name>A0A3G2S0T8_MALR7</name>
<evidence type="ECO:0000256" key="1">
    <source>
        <dbReference type="ARBA" id="ARBA00004141"/>
    </source>
</evidence>
<dbReference type="GO" id="GO:0016192">
    <property type="term" value="P:vesicle-mediated transport"/>
    <property type="evidence" value="ECO:0007669"/>
    <property type="project" value="InterPro"/>
</dbReference>
<proteinExistence type="inferred from homology"/>
<evidence type="ECO:0000256" key="2">
    <source>
        <dbReference type="ARBA" id="ARBA00022448"/>
    </source>
</evidence>
<sequence>MPLPRWASWTSTALGEQEPVHSSAAPVSEAAGGSGGMWSYFQQGLSSYVPLRSAERTNEEEAYLSLSHWDRFLGFIACLLGSGLCFLFSFLFAQPPILLIRPHKFALAFTLGSVLFMMGFAILTGPAAHMKHLMSPERRPFSAAYLGSMALTLYFSLGARNRLLTVVCALVQIACLLTYLAHYFPGGVTTLRYAGTFLARGSTSLLPI</sequence>
<dbReference type="PANTHER" id="PTHR23137">
    <property type="entry name" value="VESICLE TRANSPORT PROTEIN-RELATED"/>
    <property type="match status" value="1"/>
</dbReference>
<evidence type="ECO:0000313" key="9">
    <source>
        <dbReference type="EMBL" id="AYO41129.1"/>
    </source>
</evidence>
<keyword evidence="3 8" id="KW-0812">Transmembrane</keyword>
<dbReference type="InterPro" id="IPR011691">
    <property type="entry name" value="Vesicle_transpt_SFT2"/>
</dbReference>
<keyword evidence="5 8" id="KW-1133">Transmembrane helix</keyword>
<gene>
    <name evidence="9" type="primary">SFT2</name>
    <name evidence="9" type="ORF">DNF11_0179</name>
</gene>
<organism evidence="9 10">
    <name type="scientific">Malassezia restricta (strain ATCC 96810 / NBRC 103918 / CBS 7877)</name>
    <name type="common">Seborrheic dermatitis infection agent</name>
    <dbReference type="NCBI Taxonomy" id="425264"/>
    <lineage>
        <taxon>Eukaryota</taxon>
        <taxon>Fungi</taxon>
        <taxon>Dikarya</taxon>
        <taxon>Basidiomycota</taxon>
        <taxon>Ustilaginomycotina</taxon>
        <taxon>Malasseziomycetes</taxon>
        <taxon>Malasseziales</taxon>
        <taxon>Malasseziaceae</taxon>
        <taxon>Malassezia</taxon>
    </lineage>
</organism>
<dbReference type="Pfam" id="PF04178">
    <property type="entry name" value="Got1"/>
    <property type="match status" value="1"/>
</dbReference>
<dbReference type="OrthoDB" id="660759at2759"/>
<evidence type="ECO:0000256" key="4">
    <source>
        <dbReference type="ARBA" id="ARBA00022927"/>
    </source>
</evidence>
<protein>
    <recommendedName>
        <fullName evidence="8">Protein transport protein SFT2</fullName>
    </recommendedName>
</protein>
<keyword evidence="6 8" id="KW-0472">Membrane</keyword>
<accession>A0A3G2S0T8</accession>
<dbReference type="VEuPathDB" id="FungiDB:DNF11_0179"/>
<evidence type="ECO:0000256" key="5">
    <source>
        <dbReference type="ARBA" id="ARBA00022989"/>
    </source>
</evidence>
<comment type="similarity">
    <text evidence="7 8">Belongs to the SFT2 family.</text>
</comment>
<evidence type="ECO:0000256" key="7">
    <source>
        <dbReference type="ARBA" id="ARBA00025800"/>
    </source>
</evidence>
<feature type="transmembrane region" description="Helical" evidence="8">
    <location>
        <begin position="140"/>
        <end position="157"/>
    </location>
</feature>
<keyword evidence="2 8" id="KW-0813">Transport</keyword>
<comment type="subcellular location">
    <subcellularLocation>
        <location evidence="8">Golgi apparatus membrane</location>
        <topology evidence="8">Multi-pass membrane protein</topology>
    </subcellularLocation>
    <subcellularLocation>
        <location evidence="1">Membrane</location>
        <topology evidence="1">Multi-pass membrane protein</topology>
    </subcellularLocation>
</comment>
<feature type="transmembrane region" description="Helical" evidence="8">
    <location>
        <begin position="72"/>
        <end position="93"/>
    </location>
</feature>
<keyword evidence="8" id="KW-0333">Golgi apparatus</keyword>
<comment type="function">
    <text evidence="8">Nonessential protein required for the fusion of transport vesicles derived from the endocytic pathway with the Golgi complex.</text>
</comment>
<dbReference type="PANTHER" id="PTHR23137:SF36">
    <property type="entry name" value="VESICLE TRANSPORT PROTEIN SFT2C"/>
    <property type="match status" value="1"/>
</dbReference>
<dbReference type="EMBL" id="CP033148">
    <property type="protein sequence ID" value="AYO41129.1"/>
    <property type="molecule type" value="Genomic_DNA"/>
</dbReference>